<keyword evidence="3" id="KW-0548">Nucleotidyltransferase</keyword>
<comment type="similarity">
    <text evidence="6">Belongs to the DNA polymerase HolA subunit family.</text>
</comment>
<dbReference type="AlphaFoldDB" id="A0A0F3MMM0"/>
<dbReference type="EMBL" id="LANP01000005">
    <property type="protein sequence ID" value="KJV56906.1"/>
    <property type="molecule type" value="Genomic_DNA"/>
</dbReference>
<dbReference type="GO" id="GO:0006261">
    <property type="term" value="P:DNA-templated DNA replication"/>
    <property type="evidence" value="ECO:0007669"/>
    <property type="project" value="TreeGrafter"/>
</dbReference>
<evidence type="ECO:0000256" key="1">
    <source>
        <dbReference type="ARBA" id="ARBA00012417"/>
    </source>
</evidence>
<organism evidence="8 9">
    <name type="scientific">Orientia chuto str. Dubai</name>
    <dbReference type="NCBI Taxonomy" id="1359168"/>
    <lineage>
        <taxon>Bacteria</taxon>
        <taxon>Pseudomonadati</taxon>
        <taxon>Pseudomonadota</taxon>
        <taxon>Alphaproteobacteria</taxon>
        <taxon>Rickettsiales</taxon>
        <taxon>Rickettsiaceae</taxon>
        <taxon>Rickettsieae</taxon>
        <taxon>Orientia</taxon>
    </lineage>
</organism>
<comment type="caution">
    <text evidence="8">The sequence shown here is derived from an EMBL/GenBank/DDBJ whole genome shotgun (WGS) entry which is preliminary data.</text>
</comment>
<accession>A0A0F3MMM0</accession>
<evidence type="ECO:0000313" key="9">
    <source>
        <dbReference type="Proteomes" id="UP000033616"/>
    </source>
</evidence>
<proteinExistence type="inferred from homology"/>
<keyword evidence="4" id="KW-0235">DNA replication</keyword>
<name>A0A0F3MMM0_9RICK</name>
<dbReference type="RefSeq" id="WP_045797065.1">
    <property type="nucleotide sequence ID" value="NZ_LANP01000005.1"/>
</dbReference>
<keyword evidence="2" id="KW-0808">Transferase</keyword>
<dbReference type="InterPro" id="IPR027417">
    <property type="entry name" value="P-loop_NTPase"/>
</dbReference>
<dbReference type="PANTHER" id="PTHR34388">
    <property type="entry name" value="DNA POLYMERASE III SUBUNIT DELTA"/>
    <property type="match status" value="1"/>
</dbReference>
<evidence type="ECO:0000256" key="6">
    <source>
        <dbReference type="ARBA" id="ARBA00034754"/>
    </source>
</evidence>
<evidence type="ECO:0000256" key="5">
    <source>
        <dbReference type="ARBA" id="ARBA00022932"/>
    </source>
</evidence>
<reference evidence="8 9" key="1">
    <citation type="submission" date="2015-02" db="EMBL/GenBank/DDBJ databases">
        <title>Genome Sequencing of Rickettsiales.</title>
        <authorList>
            <person name="Daugherty S.C."/>
            <person name="Su Q."/>
            <person name="Abolude K."/>
            <person name="Beier-Sexton M."/>
            <person name="Carlyon J.A."/>
            <person name="Carter R."/>
            <person name="Day N.P."/>
            <person name="Dumler S.J."/>
            <person name="Dyachenko V."/>
            <person name="Godinez A."/>
            <person name="Kurtti T.J."/>
            <person name="Lichay M."/>
            <person name="Mullins K.E."/>
            <person name="Ott S."/>
            <person name="Pappas-Brown V."/>
            <person name="Paris D.H."/>
            <person name="Patel P."/>
            <person name="Richards A.L."/>
            <person name="Sadzewicz L."/>
            <person name="Sears K."/>
            <person name="Seidman D."/>
            <person name="Sengamalay N."/>
            <person name="Stenos J."/>
            <person name="Tallon L.J."/>
            <person name="Vincent G."/>
            <person name="Fraser C.M."/>
            <person name="Munderloh U."/>
            <person name="Dunning-Hotopp J.C."/>
        </authorList>
    </citation>
    <scope>NUCLEOTIDE SEQUENCE [LARGE SCALE GENOMIC DNA]</scope>
    <source>
        <strain evidence="8 9">Fuller</strain>
    </source>
</reference>
<dbReference type="PATRIC" id="fig|1359168.3.peg.1057"/>
<dbReference type="GO" id="GO:0003677">
    <property type="term" value="F:DNA binding"/>
    <property type="evidence" value="ECO:0007669"/>
    <property type="project" value="InterPro"/>
</dbReference>
<sequence>MKFTSYNIATLWPAIKKGNIRAAIIYGNDQGLINHRCQEITKLLDANIRTYDYQELTVADFSFILNSSNLFSKHEIVKIYNAPSNINIALKEALAFNNKNFLIILGSEFSTSSTIRQWFETQKYLAALGCYTESSKDMHQLLLKTINQAGKDITAEAAANFSKTIYGNKDFYINEINKLILYCHDCDTISNQDVNKCISTEILGTADLMFIYFAKGLAISFFKEVEKLKNNNIPDVWILRALVRYYINLYVVLMKKENGVKIDQAIKSIHPPIFFKYAQDFQLIAQTKTLHEVLHTLNILYMAELSVKTTNHYTNNSATIFLQISHKLHLNLIN</sequence>
<dbReference type="EC" id="2.7.7.7" evidence="1"/>
<dbReference type="InterPro" id="IPR005790">
    <property type="entry name" value="DNA_polIII_delta"/>
</dbReference>
<dbReference type="PANTHER" id="PTHR34388:SF1">
    <property type="entry name" value="DNA POLYMERASE III SUBUNIT DELTA"/>
    <property type="match status" value="1"/>
</dbReference>
<dbReference type="GO" id="GO:0009360">
    <property type="term" value="C:DNA polymerase III complex"/>
    <property type="evidence" value="ECO:0007669"/>
    <property type="project" value="TreeGrafter"/>
</dbReference>
<evidence type="ECO:0000313" key="8">
    <source>
        <dbReference type="EMBL" id="KJV56906.1"/>
    </source>
</evidence>
<dbReference type="Proteomes" id="UP000033616">
    <property type="component" value="Unassembled WGS sequence"/>
</dbReference>
<evidence type="ECO:0000256" key="2">
    <source>
        <dbReference type="ARBA" id="ARBA00022679"/>
    </source>
</evidence>
<gene>
    <name evidence="8" type="ORF">OCHUTO_0302</name>
</gene>
<comment type="catalytic activity">
    <reaction evidence="7">
        <text>DNA(n) + a 2'-deoxyribonucleoside 5'-triphosphate = DNA(n+1) + diphosphate</text>
        <dbReference type="Rhea" id="RHEA:22508"/>
        <dbReference type="Rhea" id="RHEA-COMP:17339"/>
        <dbReference type="Rhea" id="RHEA-COMP:17340"/>
        <dbReference type="ChEBI" id="CHEBI:33019"/>
        <dbReference type="ChEBI" id="CHEBI:61560"/>
        <dbReference type="ChEBI" id="CHEBI:173112"/>
        <dbReference type="EC" id="2.7.7.7"/>
    </reaction>
</comment>
<evidence type="ECO:0000256" key="7">
    <source>
        <dbReference type="ARBA" id="ARBA00049244"/>
    </source>
</evidence>
<dbReference type="STRING" id="1359168.OCHUTO_0302"/>
<evidence type="ECO:0000256" key="4">
    <source>
        <dbReference type="ARBA" id="ARBA00022705"/>
    </source>
</evidence>
<dbReference type="Gene3D" id="1.10.8.60">
    <property type="match status" value="1"/>
</dbReference>
<dbReference type="InterPro" id="IPR008921">
    <property type="entry name" value="DNA_pol3_clamp-load_cplx_C"/>
</dbReference>
<dbReference type="SUPFAM" id="SSF48019">
    <property type="entry name" value="post-AAA+ oligomerization domain-like"/>
    <property type="match status" value="1"/>
</dbReference>
<keyword evidence="5" id="KW-0239">DNA-directed DNA polymerase</keyword>
<evidence type="ECO:0000256" key="3">
    <source>
        <dbReference type="ARBA" id="ARBA00022695"/>
    </source>
</evidence>
<dbReference type="GO" id="GO:0003887">
    <property type="term" value="F:DNA-directed DNA polymerase activity"/>
    <property type="evidence" value="ECO:0007669"/>
    <property type="project" value="UniProtKB-KW"/>
</dbReference>
<dbReference type="SUPFAM" id="SSF52540">
    <property type="entry name" value="P-loop containing nucleoside triphosphate hydrolases"/>
    <property type="match status" value="1"/>
</dbReference>
<keyword evidence="9" id="KW-1185">Reference proteome</keyword>
<dbReference type="OrthoDB" id="9804983at2"/>
<dbReference type="NCBIfam" id="TIGR01128">
    <property type="entry name" value="holA"/>
    <property type="match status" value="1"/>
</dbReference>
<protein>
    <recommendedName>
        <fullName evidence="1">DNA-directed DNA polymerase</fullName>
        <ecNumber evidence="1">2.7.7.7</ecNumber>
    </recommendedName>
</protein>